<feature type="active site" evidence="4">
    <location>
        <position position="182"/>
    </location>
</feature>
<proteinExistence type="inferred from homology"/>
<dbReference type="EMBL" id="DS268109">
    <property type="protein sequence ID" value="KMM63810.1"/>
    <property type="molecule type" value="Genomic_DNA"/>
</dbReference>
<comment type="similarity">
    <text evidence="1">Belongs to the HIBADH-related family. NP60 subfamily.</text>
</comment>
<dbReference type="PANTHER" id="PTHR43580:SF3">
    <property type="entry name" value="6-PHOSPHOGLUCONATE DEHYDROGENASE FAMILY PROTEIN (AFU_ORTHOLOGUE AFUA_2G11600)"/>
    <property type="match status" value="1"/>
</dbReference>
<dbReference type="VEuPathDB" id="FungiDB:CPAG_00164"/>
<accession>A0A0J6F3G2</accession>
<evidence type="ECO:0000313" key="7">
    <source>
        <dbReference type="EMBL" id="KMM63810.1"/>
    </source>
</evidence>
<dbReference type="Pfam" id="PF14833">
    <property type="entry name" value="NAD_binding_11"/>
    <property type="match status" value="1"/>
</dbReference>
<feature type="domain" description="3-hydroxyisobutyrate dehydrogenase-like NAD-binding" evidence="6">
    <location>
        <begin position="176"/>
        <end position="295"/>
    </location>
</feature>
<dbReference type="InterPro" id="IPR051265">
    <property type="entry name" value="HIBADH-related_NP60_sf"/>
</dbReference>
<dbReference type="Pfam" id="PF03446">
    <property type="entry name" value="NAD_binding_2"/>
    <property type="match status" value="1"/>
</dbReference>
<dbReference type="OrthoDB" id="435038at2759"/>
<evidence type="ECO:0000259" key="6">
    <source>
        <dbReference type="Pfam" id="PF14833"/>
    </source>
</evidence>
<dbReference type="AlphaFoldDB" id="A0A0J6F3G2"/>
<keyword evidence="2" id="KW-0560">Oxidoreductase</keyword>
<dbReference type="PANTHER" id="PTHR43580">
    <property type="entry name" value="OXIDOREDUCTASE GLYR1-RELATED"/>
    <property type="match status" value="1"/>
</dbReference>
<evidence type="ECO:0000256" key="1">
    <source>
        <dbReference type="ARBA" id="ARBA00007598"/>
    </source>
</evidence>
<evidence type="ECO:0000256" key="4">
    <source>
        <dbReference type="PIRSR" id="PIRSR000103-1"/>
    </source>
</evidence>
<evidence type="ECO:0000256" key="3">
    <source>
        <dbReference type="ARBA" id="ARBA00023027"/>
    </source>
</evidence>
<dbReference type="SUPFAM" id="SSF48179">
    <property type="entry name" value="6-phosphogluconate dehydrogenase C-terminal domain-like"/>
    <property type="match status" value="1"/>
</dbReference>
<dbReference type="SUPFAM" id="SSF51735">
    <property type="entry name" value="NAD(P)-binding Rossmann-fold domains"/>
    <property type="match status" value="1"/>
</dbReference>
<dbReference type="GO" id="GO:0016491">
    <property type="term" value="F:oxidoreductase activity"/>
    <property type="evidence" value="ECO:0007669"/>
    <property type="project" value="UniProtKB-KW"/>
</dbReference>
<gene>
    <name evidence="7" type="ORF">CPAG_00164</name>
</gene>
<dbReference type="InterPro" id="IPR036291">
    <property type="entry name" value="NAD(P)-bd_dom_sf"/>
</dbReference>
<dbReference type="Proteomes" id="UP000054567">
    <property type="component" value="Unassembled WGS sequence"/>
</dbReference>
<keyword evidence="3" id="KW-0520">NAD</keyword>
<organism evidence="7 8">
    <name type="scientific">Coccidioides posadasii RMSCC 3488</name>
    <dbReference type="NCBI Taxonomy" id="454284"/>
    <lineage>
        <taxon>Eukaryota</taxon>
        <taxon>Fungi</taxon>
        <taxon>Dikarya</taxon>
        <taxon>Ascomycota</taxon>
        <taxon>Pezizomycotina</taxon>
        <taxon>Eurotiomycetes</taxon>
        <taxon>Eurotiomycetidae</taxon>
        <taxon>Onygenales</taxon>
        <taxon>Onygenaceae</taxon>
        <taxon>Coccidioides</taxon>
    </lineage>
</organism>
<dbReference type="InterPro" id="IPR008927">
    <property type="entry name" value="6-PGluconate_DH-like_C_sf"/>
</dbReference>
<dbReference type="PIRSF" id="PIRSF000103">
    <property type="entry name" value="HIBADH"/>
    <property type="match status" value="1"/>
</dbReference>
<dbReference type="GO" id="GO:0051287">
    <property type="term" value="F:NAD binding"/>
    <property type="evidence" value="ECO:0007669"/>
    <property type="project" value="InterPro"/>
</dbReference>
<dbReference type="Gene3D" id="3.40.50.720">
    <property type="entry name" value="NAD(P)-binding Rossmann-like Domain"/>
    <property type="match status" value="1"/>
</dbReference>
<evidence type="ECO:0000313" key="8">
    <source>
        <dbReference type="Proteomes" id="UP000054567"/>
    </source>
</evidence>
<dbReference type="InterPro" id="IPR013328">
    <property type="entry name" value="6PGD_dom2"/>
</dbReference>
<evidence type="ECO:0000259" key="5">
    <source>
        <dbReference type="Pfam" id="PF03446"/>
    </source>
</evidence>
<dbReference type="GO" id="GO:0050661">
    <property type="term" value="F:NADP binding"/>
    <property type="evidence" value="ECO:0007669"/>
    <property type="project" value="InterPro"/>
</dbReference>
<dbReference type="InterPro" id="IPR015815">
    <property type="entry name" value="HIBADH-related"/>
</dbReference>
<dbReference type="InterPro" id="IPR029154">
    <property type="entry name" value="HIBADH-like_NADP-bd"/>
</dbReference>
<reference evidence="8" key="2">
    <citation type="journal article" date="2009" name="Genome Res.">
        <title>Comparative genomic analyses of the human fungal pathogens Coccidioides and their relatives.</title>
        <authorList>
            <person name="Sharpton T.J."/>
            <person name="Stajich J.E."/>
            <person name="Rounsley S.D."/>
            <person name="Gardner M.J."/>
            <person name="Wortman J.R."/>
            <person name="Jordar V.S."/>
            <person name="Maiti R."/>
            <person name="Kodira C.D."/>
            <person name="Neafsey D.E."/>
            <person name="Zeng Q."/>
            <person name="Hung C.-Y."/>
            <person name="McMahan C."/>
            <person name="Muszewska A."/>
            <person name="Grynberg M."/>
            <person name="Mandel M.A."/>
            <person name="Kellner E.M."/>
            <person name="Barker B.M."/>
            <person name="Galgiani J.N."/>
            <person name="Orbach M.J."/>
            <person name="Kirkland T.N."/>
            <person name="Cole G.T."/>
            <person name="Henn M.R."/>
            <person name="Birren B.W."/>
            <person name="Taylor J.W."/>
        </authorList>
    </citation>
    <scope>NUCLEOTIDE SEQUENCE [LARGE SCALE GENOMIC DNA]</scope>
    <source>
        <strain evidence="8">RMSCC 3488</strain>
    </source>
</reference>
<evidence type="ECO:0000256" key="2">
    <source>
        <dbReference type="ARBA" id="ARBA00023002"/>
    </source>
</evidence>
<reference evidence="7 8" key="1">
    <citation type="submission" date="2007-06" db="EMBL/GenBank/DDBJ databases">
        <title>The Genome Sequence of Coccidioides posadasii RMSCC_3488.</title>
        <authorList>
            <consortium name="Coccidioides Genome Resources Consortium"/>
            <consortium name="The Broad Institute Genome Sequencing Platform"/>
            <person name="Henn M.R."/>
            <person name="Sykes S."/>
            <person name="Young S."/>
            <person name="Jaffe D."/>
            <person name="Berlin A."/>
            <person name="Alvarez P."/>
            <person name="Butler J."/>
            <person name="Gnerre S."/>
            <person name="Grabherr M."/>
            <person name="Mauceli E."/>
            <person name="Brockman W."/>
            <person name="Kodira C."/>
            <person name="Alvarado L."/>
            <person name="Zeng Q."/>
            <person name="Crawford M."/>
            <person name="Antoine C."/>
            <person name="Devon K."/>
            <person name="Galgiani J."/>
            <person name="Orsborn K."/>
            <person name="Lewis M.L."/>
            <person name="Nusbaum C."/>
            <person name="Galagan J."/>
            <person name="Birren B."/>
        </authorList>
    </citation>
    <scope>NUCLEOTIDE SEQUENCE [LARGE SCALE GENOMIC DNA]</scope>
    <source>
        <strain evidence="7 8">RMSCC 3488</strain>
    </source>
</reference>
<name>A0A0J6F3G2_COCPO</name>
<sequence length="309" mass="33034">MADQLAWIGLGNMGRGMVRNLIAKGSLSQPLILYNRTQSRATSFSETLTAGSTTVASSVAEAVLPASIIFTCLGDDKAVEATIDAALQSTDVKGKLFVDCSTVHPDTSRKLEKLLESRGASFIACPVFGAPPAADAGQLVCVMAGKRHLIERVKPYFAGVVGRANIDLSETSEDPGRAAMLKVLGNSMIFQMVSAVSEGMVVAEKSGLGVGEVHKFLEAVFPGPYVGYSKRMISGDYFTREEPLFAVDWARKDVAHVLDLAKSVGSEMKGTERVDEYLKEVKAHSGEKGDIAAIYGIAREHAGLKFENK</sequence>
<reference evidence="8" key="3">
    <citation type="journal article" date="2010" name="Genome Res.">
        <title>Population genomic sequencing of Coccidioides fungi reveals recent hybridization and transposon control.</title>
        <authorList>
            <person name="Neafsey D.E."/>
            <person name="Barker B.M."/>
            <person name="Sharpton T.J."/>
            <person name="Stajich J.E."/>
            <person name="Park D.J."/>
            <person name="Whiston E."/>
            <person name="Hung C.-Y."/>
            <person name="McMahan C."/>
            <person name="White J."/>
            <person name="Sykes S."/>
            <person name="Heiman D."/>
            <person name="Young S."/>
            <person name="Zeng Q."/>
            <person name="Abouelleil A."/>
            <person name="Aftuck L."/>
            <person name="Bessette D."/>
            <person name="Brown A."/>
            <person name="FitzGerald M."/>
            <person name="Lui A."/>
            <person name="Macdonald J.P."/>
            <person name="Priest M."/>
            <person name="Orbach M.J."/>
            <person name="Galgiani J.N."/>
            <person name="Kirkland T.N."/>
            <person name="Cole G.T."/>
            <person name="Birren B.W."/>
            <person name="Henn M.R."/>
            <person name="Taylor J.W."/>
            <person name="Rounsley S.D."/>
        </authorList>
    </citation>
    <scope>NUCLEOTIDE SEQUENCE [LARGE SCALE GENOMIC DNA]</scope>
    <source>
        <strain evidence="8">RMSCC 3488</strain>
    </source>
</reference>
<feature type="domain" description="6-phosphogluconate dehydrogenase NADP-binding" evidence="5">
    <location>
        <begin position="5"/>
        <end position="158"/>
    </location>
</feature>
<dbReference type="InterPro" id="IPR006115">
    <property type="entry name" value="6PGDH_NADP-bd"/>
</dbReference>
<protein>
    <submittedName>
        <fullName evidence="7">6-phosphogluconate dehydrogenase family protein</fullName>
    </submittedName>
</protein>
<dbReference type="Gene3D" id="1.10.1040.10">
    <property type="entry name" value="N-(1-d-carboxylethyl)-l-norvaline Dehydrogenase, domain 2"/>
    <property type="match status" value="1"/>
</dbReference>